<dbReference type="NCBIfam" id="TIGR04189">
    <property type="entry name" value="surface_SprA"/>
    <property type="match status" value="1"/>
</dbReference>
<name>A0A940DK14_9BACT</name>
<accession>A0A940DK14</accession>
<evidence type="ECO:0000313" key="3">
    <source>
        <dbReference type="EMBL" id="MBO8440118.1"/>
    </source>
</evidence>
<dbReference type="Pfam" id="PF14349">
    <property type="entry name" value="SprA_N"/>
    <property type="match status" value="2"/>
</dbReference>
<proteinExistence type="predicted"/>
<dbReference type="InterPro" id="IPR026377">
    <property type="entry name" value="Cell_surface_SprA"/>
</dbReference>
<protein>
    <submittedName>
        <fullName evidence="3">Cell surface protein SprA</fullName>
    </submittedName>
</protein>
<evidence type="ECO:0000313" key="4">
    <source>
        <dbReference type="Proteomes" id="UP000712007"/>
    </source>
</evidence>
<reference evidence="3" key="1">
    <citation type="submission" date="2020-10" db="EMBL/GenBank/DDBJ databases">
        <authorList>
            <person name="Gilroy R."/>
        </authorList>
    </citation>
    <scope>NUCLEOTIDE SEQUENCE</scope>
    <source>
        <strain evidence="3">3924</strain>
    </source>
</reference>
<sequence>MNLFQKSVIFLFICGLASILYGVVTEGVAATQDPLSYDVPLETDTAAVSSYPAYSVKKTGANTEEELRQRPAVDLKDPENVTTQVVYDIRTGNYVLHSKVGDIDVATPLSLTPEEYQRYTLREEMNDYWKSKNAEAQSNYEDKFNITDMKFSLGPAEKVFGPGGVRLKTQGSAELSFGIKHNNVQNYSLSERLRKTTTFDFDEQIQINVNGTVGDRLDFTMNYNTESTFDFDQQMLKLGYKGREDDILQSIEAGNVSLPLNSSLIKGSSALFGVKAELQFGKLNVVAVVSQQQSESKQVSSEGGSQLLDFEVSAADYDENRHFFLSHFFRDRFDQNMSKLPYITSGVTINRCEVWITNKRGNFEQARNIVAFMDLGESERIDNSHWSSTGTGVPDNGANTLYDEVKNISGIRDIQQCNAVLDATYNPMGIVGGEDYEKIESARRLSESEYTLNTQLGFISLKTSLNADEVLAVAFEYTYNGKVYQVGEFSTDGVEAPNSLIVKMLKSSATSPYTAMWDLMMKNVYYLGGTQVQKEKFKLNVQYKNDSSGVYLNYLTEGKIKNQLLLKVMNLDRLDEKNETRPDGKFDYVENLTIYSSSGRVIFPVVEPFGEHLRKAIGNDAIADKYCFQELYDSTKVMAEEMSEKNKFRLAGEYQASSGNVIRLNAMNVPRGSVKVTAGGQTLTENVDYTVDYTMGTVTILNQSILASGNNIDVSLESQSMFNMQRKTLVGTHLEYAFNKDFSVGGTIMHLSEMPLVTKTEMGAEPISNTLWGLNAAYKTEAQWLTKAVDALPLINATAPSNISFNGEFAHMIPGHRKIRNNPGYAYLDDFESTETTIDLRYPYYWNLASTPYDNSTGALFPEAGKSNDTEYGKNRALFSWYSIDNSVFNRNNSSTPDHIRQDKNLQSNHLTREVLEQELFPNRDAIAGQSSYLPVLNVSFYPEERGPYNLDLNLDPATGKLLNPETRWGGMMRKIETSDFETANIEYIEFWMMDPFVNDTLNVHEGGDLYFNIGDISEDILKDGKKFFENGLPANGDTTQTDRTVWGRVPRVQSTVLAFDADAEARANQDVGYDGLKNDDEYTFDTYRNYLEELRSVLSPATVQQMEQDMFSPFNDPAGDNYHHFRGSDYDDQQLSILDRYKRYNGAEGNSPAQNNPDETYSTSATTVPNAEDINQDNTLNEYEKYYQYRISLRRNDMEVGRNYIVDRIESTVTLANGTESTVTWYQFKVPIREYDKRVGAIRDFKSIRFMRMFMTGFKQETHLRFGTLELVRGEWRGYTKDLFDPSNPPTSIGELDVTAVNIEENDNKEPVNYVLPPGVTRQTDPSQPQLTQQNEQAMVLKAFDLAPGDARAVYKNIVYDMRMYGRLQMYVHAEKLIDDDTDLRDYEMTAFIRLGSDHTNNYYEYEIPLKLTPEGHYTAAENSEVWPSDNMFDFPLELLTQVKTNRNRKIKNSAVSMSQPYSEYDPDKNQNKITVVGNPNLGDVQTMMIGIRNQARKSKDIEVWVNELRLTDFDEEGGWGALGNLSVGFSDFGAVNVSARYETAGFGGIEETLQERRLDNYYQVNVSTQFDLGRFFPEKAAVRIPLYYSYGIENSTPKYNPYDEDILMEDALEALSTQEQRDSLKEITQTKTITESFNLTNVMVDIRSKKAKIYDPANFSVSYAYTNTQDLDPETERNFTRTHVGSFNYNFSTTPTPWEPFKNVKALKGKAWQIIRDFNINYIPQSIAFNINVNRQYSETQLRDLTSGMMIDYSDPNNSLLSFAKDFTWDRAFDLKYDLTKSLKFTLSTATNSRIDETMYGPVNREFFPDEYEAWKDTVMMSLRKGGRPIAYQQIFTAQWDVPFKKIPILDWVTGKAQYNATYNWDTGMTYDEELDMGNTVSNLAMWQADGQLNFETLYNKSKYLKNINQKYSGKKTAKRRQPKFQPKNFTEEISIEKGKKLKVNHKLNSDKLQVLFTDSVGKPLKMRYKITDKNNIEVSGAGNLDKIKVNITTLNPNIDPPAKKALEMSLRFLMMIHRVQVSYKQTSSLVLPGFDPSVNFFGQGVAGNMLSPGLDFSFGVPGRDYLDRAIERGWIVMNDSIINPATYSLTTDFDAKVNLEPLPGLKIDINAKRVTTDQSSIQYMYEGMPTTMTGTFRMTTVAIGTAFWSKGNSMNNYKSRAFDNMMANRQYFADKLQNRYAGTRYPSYGFMNENKLAGQTYNPANGAYSLNSPDVLIPAFLAAYTGRSVETQFLSPFPSLLSLLPNWKISYDGLSKIPGVDKFFQSITLNHAYQCTYSVGSYSSFSNYVENEDGFGFVRDVTSGNPIPSSAYDIASVAITESFAPLVSVDVAMKNSFTGKLEFRKQRTLTLNLASNQIMEATNDEWVVGVGYVIKDFDIILKLKENKTKKVKNDLTTRLDFSFKDISTLLRRIDSVEDTQATNGNKTLTVKFTADYVFSSKLNLKFYCDYQTNAPYISTSYPISTLNLGFSIKFMLTR</sequence>
<dbReference type="EMBL" id="JADIMV010000099">
    <property type="protein sequence ID" value="MBO8440118.1"/>
    <property type="molecule type" value="Genomic_DNA"/>
</dbReference>
<feature type="domain" description="Gliding motility protein SprA N-terminal" evidence="2">
    <location>
        <begin position="1091"/>
        <end position="1614"/>
    </location>
</feature>
<feature type="domain" description="Gliding motility protein SprA N-terminal" evidence="2">
    <location>
        <begin position="80"/>
        <end position="458"/>
    </location>
</feature>
<dbReference type="InterPro" id="IPR025684">
    <property type="entry name" value="SprA_N_dom"/>
</dbReference>
<reference evidence="3" key="2">
    <citation type="journal article" date="2021" name="PeerJ">
        <title>Extensive microbial diversity within the chicken gut microbiome revealed by metagenomics and culture.</title>
        <authorList>
            <person name="Gilroy R."/>
            <person name="Ravi A."/>
            <person name="Getino M."/>
            <person name="Pursley I."/>
            <person name="Horton D.L."/>
            <person name="Alikhan N.F."/>
            <person name="Baker D."/>
            <person name="Gharbi K."/>
            <person name="Hall N."/>
            <person name="Watson M."/>
            <person name="Adriaenssens E.M."/>
            <person name="Foster-Nyarko E."/>
            <person name="Jarju S."/>
            <person name="Secka A."/>
            <person name="Antonio M."/>
            <person name="Oren A."/>
            <person name="Chaudhuri R.R."/>
            <person name="La Ragione R."/>
            <person name="Hildebrand F."/>
            <person name="Pallen M.J."/>
        </authorList>
    </citation>
    <scope>NUCLEOTIDE SEQUENCE</scope>
    <source>
        <strain evidence="3">3924</strain>
    </source>
</reference>
<dbReference type="Proteomes" id="UP000712007">
    <property type="component" value="Unassembled WGS sequence"/>
</dbReference>
<organism evidence="3 4">
    <name type="scientific">Candidatus Aphodosoma intestinipullorum</name>
    <dbReference type="NCBI Taxonomy" id="2840674"/>
    <lineage>
        <taxon>Bacteria</taxon>
        <taxon>Pseudomonadati</taxon>
        <taxon>Bacteroidota</taxon>
        <taxon>Bacteroidia</taxon>
        <taxon>Bacteroidales</taxon>
        <taxon>Candidatus Aphodosoma</taxon>
    </lineage>
</organism>
<comment type="caution">
    <text evidence="3">The sequence shown here is derived from an EMBL/GenBank/DDBJ whole genome shotgun (WGS) entry which is preliminary data.</text>
</comment>
<feature type="compositionally biased region" description="Polar residues" evidence="1">
    <location>
        <begin position="1152"/>
        <end position="1166"/>
    </location>
</feature>
<evidence type="ECO:0000256" key="1">
    <source>
        <dbReference type="SAM" id="MobiDB-lite"/>
    </source>
</evidence>
<evidence type="ECO:0000259" key="2">
    <source>
        <dbReference type="Pfam" id="PF14349"/>
    </source>
</evidence>
<feature type="region of interest" description="Disordered" evidence="1">
    <location>
        <begin position="1146"/>
        <end position="1166"/>
    </location>
</feature>
<gene>
    <name evidence="3" type="primary">sprA</name>
    <name evidence="3" type="ORF">IAC51_05645</name>
</gene>